<dbReference type="Pfam" id="PF02417">
    <property type="entry name" value="Chromate_transp"/>
    <property type="match status" value="2"/>
</dbReference>
<dbReference type="InterPro" id="IPR003370">
    <property type="entry name" value="Chromate_transpt"/>
</dbReference>
<dbReference type="GO" id="GO:0015109">
    <property type="term" value="F:chromate transmembrane transporter activity"/>
    <property type="evidence" value="ECO:0007669"/>
    <property type="project" value="InterPro"/>
</dbReference>
<dbReference type="AlphaFoldDB" id="A0A7D8V558"/>
<dbReference type="PANTHER" id="PTHR33567:SF3">
    <property type="entry name" value="CHROMATE ION TRANSPORTER (EUROFUNG)"/>
    <property type="match status" value="1"/>
</dbReference>
<comment type="caution">
    <text evidence="9">The sequence shown here is derived from an EMBL/GenBank/DDBJ whole genome shotgun (WGS) entry which is preliminary data.</text>
</comment>
<evidence type="ECO:0000256" key="2">
    <source>
        <dbReference type="ARBA" id="ARBA00005262"/>
    </source>
</evidence>
<keyword evidence="4 8" id="KW-0812">Transmembrane</keyword>
<dbReference type="InterPro" id="IPR014047">
    <property type="entry name" value="Chr_Tranpt_l_chain"/>
</dbReference>
<evidence type="ECO:0000313" key="10">
    <source>
        <dbReference type="Proteomes" id="UP000473826"/>
    </source>
</evidence>
<feature type="transmembrane region" description="Helical" evidence="8">
    <location>
        <begin position="108"/>
        <end position="131"/>
    </location>
</feature>
<evidence type="ECO:0000313" key="9">
    <source>
        <dbReference type="EMBL" id="TXT15516.1"/>
    </source>
</evidence>
<organism evidence="9 10">
    <name type="scientific">Vanrija humicola</name>
    <name type="common">Yeast</name>
    <name type="synonym">Cryptococcus humicola</name>
    <dbReference type="NCBI Taxonomy" id="5417"/>
    <lineage>
        <taxon>Eukaryota</taxon>
        <taxon>Fungi</taxon>
        <taxon>Dikarya</taxon>
        <taxon>Basidiomycota</taxon>
        <taxon>Agaricomycotina</taxon>
        <taxon>Tremellomycetes</taxon>
        <taxon>Trichosporonales</taxon>
        <taxon>Trichosporonaceae</taxon>
        <taxon>Vanrija</taxon>
    </lineage>
</organism>
<evidence type="ECO:0008006" key="11">
    <source>
        <dbReference type="Google" id="ProtNLM"/>
    </source>
</evidence>
<name>A0A7D8V558_VANHU</name>
<keyword evidence="10" id="KW-1185">Reference proteome</keyword>
<keyword evidence="6 8" id="KW-0472">Membrane</keyword>
<feature type="transmembrane region" description="Helical" evidence="8">
    <location>
        <begin position="381"/>
        <end position="402"/>
    </location>
</feature>
<feature type="region of interest" description="Disordered" evidence="7">
    <location>
        <begin position="211"/>
        <end position="267"/>
    </location>
</feature>
<evidence type="ECO:0000256" key="7">
    <source>
        <dbReference type="SAM" id="MobiDB-lite"/>
    </source>
</evidence>
<keyword evidence="3" id="KW-1003">Cell membrane</keyword>
<feature type="transmembrane region" description="Helical" evidence="8">
    <location>
        <begin position="143"/>
        <end position="161"/>
    </location>
</feature>
<protein>
    <recommendedName>
        <fullName evidence="11">Chromate transporter</fullName>
    </recommendedName>
</protein>
<comment type="subcellular location">
    <subcellularLocation>
        <location evidence="1">Cell membrane</location>
        <topology evidence="1">Multi-pass membrane protein</topology>
    </subcellularLocation>
</comment>
<feature type="transmembrane region" description="Helical" evidence="8">
    <location>
        <begin position="422"/>
        <end position="444"/>
    </location>
</feature>
<evidence type="ECO:0000256" key="6">
    <source>
        <dbReference type="ARBA" id="ARBA00023136"/>
    </source>
</evidence>
<gene>
    <name evidence="9" type="ORF">VHUM_00019</name>
</gene>
<feature type="compositionally biased region" description="Pro residues" evidence="7">
    <location>
        <begin position="220"/>
        <end position="237"/>
    </location>
</feature>
<feature type="transmembrane region" description="Helical" evidence="8">
    <location>
        <begin position="315"/>
        <end position="337"/>
    </location>
</feature>
<feature type="transmembrane region" description="Helical" evidence="8">
    <location>
        <begin position="167"/>
        <end position="185"/>
    </location>
</feature>
<reference evidence="9 10" key="1">
    <citation type="journal article" date="2019" name="PLoS Genet.">
        <title>Convergent evolution of linked mating-type loci in basidiomycete fungi.</title>
        <authorList>
            <person name="Sun S."/>
            <person name="Coelho M.A."/>
            <person name="Heitman J."/>
            <person name="Nowrousian M."/>
        </authorList>
    </citation>
    <scope>NUCLEOTIDE SEQUENCE [LARGE SCALE GENOMIC DNA]</scope>
    <source>
        <strain evidence="9 10">CBS 4282</strain>
    </source>
</reference>
<dbReference type="Proteomes" id="UP000473826">
    <property type="component" value="Unassembled WGS sequence"/>
</dbReference>
<feature type="transmembrane region" description="Helical" evidence="8">
    <location>
        <begin position="349"/>
        <end position="375"/>
    </location>
</feature>
<keyword evidence="5 8" id="KW-1133">Transmembrane helix</keyword>
<evidence type="ECO:0000256" key="4">
    <source>
        <dbReference type="ARBA" id="ARBA00022692"/>
    </source>
</evidence>
<feature type="transmembrane region" description="Helical" evidence="8">
    <location>
        <begin position="12"/>
        <end position="31"/>
    </location>
</feature>
<dbReference type="PIRSF" id="PIRSF004810">
    <property type="entry name" value="ChrA"/>
    <property type="match status" value="1"/>
</dbReference>
<dbReference type="PANTHER" id="PTHR33567">
    <property type="entry name" value="CHROMATE ION TRANSPORTER (EUROFUNG)"/>
    <property type="match status" value="1"/>
</dbReference>
<sequence length="505" mass="52832">MPLSHLAAIVRHYYDLGFTAFGGPGVHVIILRQRFVDRLRWVDEKTFLDLFALGNALPGPGSTQLAFSIAVVTHGVGAGLLAFLLWSLPGAVGMGALGFGISHIGDSLPGIVLALFTGLNAASVGLIALAALQLATAACTDKITTLILWLSASFGICYHAPWMYPSLIAAGGAATLVWDFRRVWLRKLGFGRRARRAEQQGIELTAAALQASDQSSTAPVNPPAPAASDPTPAPSPRPSSSVRQRITDPATPPPDDSHAEAAQPTPTDSLKVVAPPVAVALLLGFVLFLTVPLATRAGVHNAGKHVPRWLDFFCNMIIAGTIIFGGGPVVIPLLRGYVVDPGWVSDRDFLLLFAILQAFPGPNFNFAVALGVLALSPSLPGLGAVLGFIGIFAPGILLKLALLPLYSSWRDKSIARSVIRGLNAAASGLVFTAVWQLFLVGYIYQSGGGESGPKQALAGPLTSDPFWAVVSSGTFVATRTFGSPPWLSVLGGGVAGLAWYGVQQS</sequence>
<dbReference type="EMBL" id="QKWK01000001">
    <property type="protein sequence ID" value="TXT15516.1"/>
    <property type="molecule type" value="Genomic_DNA"/>
</dbReference>
<comment type="similarity">
    <text evidence="2">Belongs to the chromate ion transporter (CHR) (TC 2.A.51) family.</text>
</comment>
<feature type="transmembrane region" description="Helical" evidence="8">
    <location>
        <begin position="485"/>
        <end position="502"/>
    </location>
</feature>
<dbReference type="GO" id="GO:0005886">
    <property type="term" value="C:plasma membrane"/>
    <property type="evidence" value="ECO:0007669"/>
    <property type="project" value="UniProtKB-SubCell"/>
</dbReference>
<feature type="transmembrane region" description="Helical" evidence="8">
    <location>
        <begin position="272"/>
        <end position="295"/>
    </location>
</feature>
<evidence type="ECO:0000256" key="5">
    <source>
        <dbReference type="ARBA" id="ARBA00022989"/>
    </source>
</evidence>
<evidence type="ECO:0000256" key="8">
    <source>
        <dbReference type="SAM" id="Phobius"/>
    </source>
</evidence>
<accession>A0A7D8V558</accession>
<evidence type="ECO:0000256" key="1">
    <source>
        <dbReference type="ARBA" id="ARBA00004651"/>
    </source>
</evidence>
<proteinExistence type="inferred from homology"/>
<dbReference type="OrthoDB" id="2160638at2759"/>
<evidence type="ECO:0000256" key="3">
    <source>
        <dbReference type="ARBA" id="ARBA00022475"/>
    </source>
</evidence>